<evidence type="ECO:0000313" key="2">
    <source>
        <dbReference type="Proteomes" id="UP000018208"/>
    </source>
</evidence>
<dbReference type="OrthoDB" id="10203376at2759"/>
<accession>A0A9P8LZV6</accession>
<dbReference type="PANTHER" id="PTHR30087:SF1">
    <property type="entry name" value="HYPOTHETICAL CYTOSOLIC PROTEIN"/>
    <property type="match status" value="1"/>
</dbReference>
<comment type="caution">
    <text evidence="1">The sequence shown here is derived from an EMBL/GenBank/DDBJ whole genome shotgun (WGS) entry which is preliminary data.</text>
</comment>
<dbReference type="Pfam" id="PF04463">
    <property type="entry name" value="2-thiour_desulf"/>
    <property type="match status" value="1"/>
</dbReference>
<proteinExistence type="predicted"/>
<dbReference type="InterPro" id="IPR007553">
    <property type="entry name" value="2-thiour_desulf"/>
</dbReference>
<dbReference type="GeneID" id="94294865"/>
<organism evidence="1 2">
    <name type="scientific">Spironucleus salmonicida</name>
    <dbReference type="NCBI Taxonomy" id="348837"/>
    <lineage>
        <taxon>Eukaryota</taxon>
        <taxon>Metamonada</taxon>
        <taxon>Diplomonadida</taxon>
        <taxon>Hexamitidae</taxon>
        <taxon>Hexamitinae</taxon>
        <taxon>Spironucleus</taxon>
    </lineage>
</organism>
<evidence type="ECO:0000313" key="1">
    <source>
        <dbReference type="EMBL" id="KAH0577488.1"/>
    </source>
</evidence>
<protein>
    <recommendedName>
        <fullName evidence="3">DUF523 domain-containing protein</fullName>
    </recommendedName>
</protein>
<dbReference type="AlphaFoldDB" id="A0A9P8LZV6"/>
<dbReference type="Proteomes" id="UP000018208">
    <property type="component" value="Unassembled WGS sequence"/>
</dbReference>
<dbReference type="KEGG" id="ssao:94294865"/>
<gene>
    <name evidence="1" type="ORF">SS50377_20842</name>
</gene>
<name>A0A9P8LZV6_9EUKA</name>
<evidence type="ECO:0008006" key="3">
    <source>
        <dbReference type="Google" id="ProtNLM"/>
    </source>
</evidence>
<sequence length="183" mass="19816">MDAAAWFHDPRYAAPPNASELITPELAAHFPPGSLLLLPNRAAHRDYPGVPPAQFALRPERPKIGVSACLTGERCRYDGGHAAQDLERYAGHALVRFCPEQLGGLPTPREPADLCGEEVLTRSGTRVTLEFRRGAEAALQGLLAENVVLCVLKRKSPSCGVERGGVTARLLERHGFACVDSER</sequence>
<reference evidence="1 2" key="1">
    <citation type="journal article" date="2014" name="PLoS Genet.">
        <title>The Genome of Spironucleus salmonicida Highlights a Fish Pathogen Adapted to Fluctuating Environments.</title>
        <authorList>
            <person name="Xu F."/>
            <person name="Jerlstrom-Hultqvist J."/>
            <person name="Einarsson E."/>
            <person name="Astvaldsson A."/>
            <person name="Svard S.G."/>
            <person name="Andersson J.O."/>
        </authorList>
    </citation>
    <scope>NUCLEOTIDE SEQUENCE [LARGE SCALE GENOMIC DNA]</scope>
    <source>
        <strain evidence="1 2">ATCC 50377</strain>
    </source>
</reference>
<dbReference type="EMBL" id="AUWU02000001">
    <property type="protein sequence ID" value="KAH0577488.1"/>
    <property type="molecule type" value="Genomic_DNA"/>
</dbReference>
<keyword evidence="2" id="KW-1185">Reference proteome</keyword>
<dbReference type="PANTHER" id="PTHR30087">
    <property type="entry name" value="INNER MEMBRANE PROTEIN"/>
    <property type="match status" value="1"/>
</dbReference>
<dbReference type="RefSeq" id="XP_067768261.1">
    <property type="nucleotide sequence ID" value="XM_067904779.1"/>
</dbReference>